<protein>
    <submittedName>
        <fullName evidence="1">Uncharacterized protein</fullName>
    </submittedName>
</protein>
<reference evidence="1" key="1">
    <citation type="journal article" date="2020" name="mSystems">
        <title>Genome- and Community-Level Interaction Insights into Carbon Utilization and Element Cycling Functions of Hydrothermarchaeota in Hydrothermal Sediment.</title>
        <authorList>
            <person name="Zhou Z."/>
            <person name="Liu Y."/>
            <person name="Xu W."/>
            <person name="Pan J."/>
            <person name="Luo Z.H."/>
            <person name="Li M."/>
        </authorList>
    </citation>
    <scope>NUCLEOTIDE SEQUENCE [LARGE SCALE GENOMIC DNA]</scope>
    <source>
        <strain evidence="1">SpSt-125</strain>
    </source>
</reference>
<comment type="caution">
    <text evidence="1">The sequence shown here is derived from an EMBL/GenBank/DDBJ whole genome shotgun (WGS) entry which is preliminary data.</text>
</comment>
<dbReference type="EMBL" id="DSEU01000012">
    <property type="protein sequence ID" value="HEM66402.1"/>
    <property type="molecule type" value="Genomic_DNA"/>
</dbReference>
<sequence length="135" mass="15734">MSLVSLLETAVHRHAKHIRMYRRLKIESLNERTIDTVKRYVGRLRKFTIDISTILSSISEDVILSMDQDSLSRLDLLTFYIYEVAVNEEEEVLKALLILQNELGIEIVSYKDLEHVRIVRDLAKKINVSIQPLLK</sequence>
<name>A0A7J2U2K1_9CREN</name>
<organism evidence="1">
    <name type="scientific">Ignisphaera aggregans</name>
    <dbReference type="NCBI Taxonomy" id="334771"/>
    <lineage>
        <taxon>Archaea</taxon>
        <taxon>Thermoproteota</taxon>
        <taxon>Thermoprotei</taxon>
        <taxon>Desulfurococcales</taxon>
        <taxon>Desulfurococcaceae</taxon>
        <taxon>Ignisphaera</taxon>
    </lineage>
</organism>
<accession>A0A7J2U2K1</accession>
<gene>
    <name evidence="1" type="ORF">ENO26_02350</name>
</gene>
<evidence type="ECO:0000313" key="1">
    <source>
        <dbReference type="EMBL" id="HEM66402.1"/>
    </source>
</evidence>
<proteinExistence type="predicted"/>
<dbReference type="AlphaFoldDB" id="A0A7J2U2K1"/>